<dbReference type="AlphaFoldDB" id="A0A076F3Z3"/>
<feature type="signal peptide" evidence="2">
    <location>
        <begin position="1"/>
        <end position="26"/>
    </location>
</feature>
<gene>
    <name evidence="3" type="ORF">EP51_40325</name>
</gene>
<reference evidence="3 4" key="1">
    <citation type="submission" date="2014-07" db="EMBL/GenBank/DDBJ databases">
        <title>Genome Sequence of Rhodococcus opacus Strain R7, a Biodegrader of Mono- and Polycyclic Aromatic Hydrocarbons.</title>
        <authorList>
            <person name="Di Gennaro P."/>
            <person name="Zampolli J."/>
            <person name="Presti I."/>
            <person name="Cappelletti M."/>
            <person name="D'Ursi P."/>
            <person name="Orro A."/>
            <person name="Mezzelani A."/>
            <person name="Milanesi L."/>
        </authorList>
    </citation>
    <scope>NUCLEOTIDE SEQUENCE [LARGE SCALE GENOMIC DNA]</scope>
    <source>
        <strain evidence="3 4">R7</strain>
        <plasmid evidence="3">pPDG1</plasmid>
    </source>
</reference>
<keyword evidence="2" id="KW-0732">Signal</keyword>
<keyword evidence="3" id="KW-0614">Plasmid</keyword>
<feature type="chain" id="PRO_5001711550" description="Mce-associated membrane protein" evidence="2">
    <location>
        <begin position="27"/>
        <end position="187"/>
    </location>
</feature>
<feature type="region of interest" description="Disordered" evidence="1">
    <location>
        <begin position="26"/>
        <end position="62"/>
    </location>
</feature>
<evidence type="ECO:0000313" key="3">
    <source>
        <dbReference type="EMBL" id="AII10514.1"/>
    </source>
</evidence>
<accession>A0A076F3Z3</accession>
<name>A0A076F3Z3_RHOOP</name>
<dbReference type="Proteomes" id="UP000028488">
    <property type="component" value="Plasmid pPDG1"/>
</dbReference>
<evidence type="ECO:0000256" key="2">
    <source>
        <dbReference type="SAM" id="SignalP"/>
    </source>
</evidence>
<proteinExistence type="predicted"/>
<feature type="compositionally biased region" description="Low complexity" evidence="1">
    <location>
        <begin position="28"/>
        <end position="53"/>
    </location>
</feature>
<evidence type="ECO:0000313" key="4">
    <source>
        <dbReference type="Proteomes" id="UP000028488"/>
    </source>
</evidence>
<dbReference type="EMBL" id="CP008948">
    <property type="protein sequence ID" value="AII10514.1"/>
    <property type="molecule type" value="Genomic_DNA"/>
</dbReference>
<organism evidence="3 4">
    <name type="scientific">Rhodococcus opacus</name>
    <name type="common">Nocardia opaca</name>
    <dbReference type="NCBI Taxonomy" id="37919"/>
    <lineage>
        <taxon>Bacteria</taxon>
        <taxon>Bacillati</taxon>
        <taxon>Actinomycetota</taxon>
        <taxon>Actinomycetes</taxon>
        <taxon>Mycobacteriales</taxon>
        <taxon>Nocardiaceae</taxon>
        <taxon>Rhodococcus</taxon>
    </lineage>
</organism>
<sequence length="187" mass="20022">MRKALILLAVISAAAAALLYSSHDNANTSGTTTPQSTTTAPTPAPETGTRAPQQPAPTTPEEVARHAMTVAFTWAPTTDESPASGFRRATQWFTPALAARLTSNVRNERGPSLQWQQWINDNARVIADVAIGCSGCPPDTDTTAHRVATITQTAVTGDTTHPVEPDTTVWLILTESDGRWLIDNLTY</sequence>
<geneLocation type="plasmid" evidence="3 4">
    <name>pPDG1</name>
</geneLocation>
<evidence type="ECO:0000256" key="1">
    <source>
        <dbReference type="SAM" id="MobiDB-lite"/>
    </source>
</evidence>
<protein>
    <recommendedName>
        <fullName evidence="5">Mce-associated membrane protein</fullName>
    </recommendedName>
</protein>
<dbReference type="RefSeq" id="WP_235214814.1">
    <property type="nucleotide sequence ID" value="NZ_CP008948.1"/>
</dbReference>
<evidence type="ECO:0008006" key="5">
    <source>
        <dbReference type="Google" id="ProtNLM"/>
    </source>
</evidence>